<dbReference type="EMBL" id="CP039852">
    <property type="protein sequence ID" value="QCZ92960.1"/>
    <property type="molecule type" value="Genomic_DNA"/>
</dbReference>
<organism evidence="2 3">
    <name type="scientific">Salinimonas iocasae</name>
    <dbReference type="NCBI Taxonomy" id="2572577"/>
    <lineage>
        <taxon>Bacteria</taxon>
        <taxon>Pseudomonadati</taxon>
        <taxon>Pseudomonadota</taxon>
        <taxon>Gammaproteobacteria</taxon>
        <taxon>Alteromonadales</taxon>
        <taxon>Alteromonadaceae</taxon>
        <taxon>Alteromonas/Salinimonas group</taxon>
        <taxon>Salinimonas</taxon>
    </lineage>
</organism>
<feature type="signal peptide" evidence="1">
    <location>
        <begin position="1"/>
        <end position="29"/>
    </location>
</feature>
<protein>
    <submittedName>
        <fullName evidence="2">Signal protein PDZ</fullName>
    </submittedName>
</protein>
<evidence type="ECO:0000256" key="1">
    <source>
        <dbReference type="SAM" id="SignalP"/>
    </source>
</evidence>
<sequence length="308" mass="33588">MRHCFKGMKMKAAISVFLASMVFSVAATAGVTKWLEFELRGGHIILPATVSGIPTQAILDSGAQFNAINTAFMGKHNLSYNRVGKIRVQGAFGVKVQDKLSGLPIQLFGSETTFDQVVGLALGHHSRGLLLGAPLFYGNIMQIDYPGKRLRLVTRDSMELADFTNIRMVDQKGSGMPIVQVTVEGKNIWLILDTGNSAGVVIERTLARDMGLIKQQNGITGAQGATKSIHVESTRVSQMQFGPYTLENVLVSFNAEGNSIRLKNQYSQTGTRINGKRVSGLIGYDVLKHFVLTMDYARGQMHVGLPEE</sequence>
<dbReference type="KEGG" id="salk:FBQ74_05405"/>
<dbReference type="InterPro" id="IPR034122">
    <property type="entry name" value="Retropepsin-like_bacterial"/>
</dbReference>
<dbReference type="Gene3D" id="2.40.70.10">
    <property type="entry name" value="Acid Proteases"/>
    <property type="match status" value="2"/>
</dbReference>
<accession>A0A5B7YBS0</accession>
<dbReference type="AlphaFoldDB" id="A0A5B7YBS0"/>
<dbReference type="GO" id="GO:0006508">
    <property type="term" value="P:proteolysis"/>
    <property type="evidence" value="ECO:0007669"/>
    <property type="project" value="InterPro"/>
</dbReference>
<proteinExistence type="predicted"/>
<dbReference type="InterPro" id="IPR021109">
    <property type="entry name" value="Peptidase_aspartic_dom_sf"/>
</dbReference>
<dbReference type="GO" id="GO:0004190">
    <property type="term" value="F:aspartic-type endopeptidase activity"/>
    <property type="evidence" value="ECO:0007669"/>
    <property type="project" value="InterPro"/>
</dbReference>
<dbReference type="Pfam" id="PF13650">
    <property type="entry name" value="Asp_protease_2"/>
    <property type="match status" value="2"/>
</dbReference>
<dbReference type="Proteomes" id="UP000304912">
    <property type="component" value="Chromosome"/>
</dbReference>
<keyword evidence="3" id="KW-1185">Reference proteome</keyword>
<gene>
    <name evidence="2" type="ORF">FBQ74_05405</name>
</gene>
<feature type="chain" id="PRO_5022951156" evidence="1">
    <location>
        <begin position="30"/>
        <end position="308"/>
    </location>
</feature>
<dbReference type="SUPFAM" id="SSF50630">
    <property type="entry name" value="Acid proteases"/>
    <property type="match status" value="2"/>
</dbReference>
<dbReference type="OrthoDB" id="3521766at2"/>
<dbReference type="PROSITE" id="PS00141">
    <property type="entry name" value="ASP_PROTEASE"/>
    <property type="match status" value="1"/>
</dbReference>
<dbReference type="InterPro" id="IPR001969">
    <property type="entry name" value="Aspartic_peptidase_AS"/>
</dbReference>
<dbReference type="CDD" id="cd05483">
    <property type="entry name" value="retropepsin_like_bacteria"/>
    <property type="match status" value="1"/>
</dbReference>
<name>A0A5B7YBS0_9ALTE</name>
<keyword evidence="1" id="KW-0732">Signal</keyword>
<evidence type="ECO:0000313" key="2">
    <source>
        <dbReference type="EMBL" id="QCZ92960.1"/>
    </source>
</evidence>
<evidence type="ECO:0000313" key="3">
    <source>
        <dbReference type="Proteomes" id="UP000304912"/>
    </source>
</evidence>
<reference evidence="2 3" key="1">
    <citation type="submission" date="2019-04" db="EMBL/GenBank/DDBJ databases">
        <title>Salinimonas iocasae sp. nov., a halophilic bacterium isolated from the outer tube casing of tubeworms in Okinawa Trough.</title>
        <authorList>
            <person name="Zhang H."/>
            <person name="Wang H."/>
            <person name="Li C."/>
        </authorList>
    </citation>
    <scope>NUCLEOTIDE SEQUENCE [LARGE SCALE GENOMIC DNA]</scope>
    <source>
        <strain evidence="2 3">KX18D6</strain>
    </source>
</reference>